<keyword evidence="2" id="KW-1185">Reference proteome</keyword>
<dbReference type="AlphaFoldDB" id="A0A812X8W9"/>
<comment type="caution">
    <text evidence="1">The sequence shown here is derived from an EMBL/GenBank/DDBJ whole genome shotgun (WGS) entry which is preliminary data.</text>
</comment>
<dbReference type="Proteomes" id="UP000649617">
    <property type="component" value="Unassembled WGS sequence"/>
</dbReference>
<reference evidence="1" key="1">
    <citation type="submission" date="2021-02" db="EMBL/GenBank/DDBJ databases">
        <authorList>
            <person name="Dougan E. K."/>
            <person name="Rhodes N."/>
            <person name="Thang M."/>
            <person name="Chan C."/>
        </authorList>
    </citation>
    <scope>NUCLEOTIDE SEQUENCE</scope>
</reference>
<organism evidence="1 2">
    <name type="scientific">Symbiodinium pilosum</name>
    <name type="common">Dinoflagellate</name>
    <dbReference type="NCBI Taxonomy" id="2952"/>
    <lineage>
        <taxon>Eukaryota</taxon>
        <taxon>Sar</taxon>
        <taxon>Alveolata</taxon>
        <taxon>Dinophyceae</taxon>
        <taxon>Suessiales</taxon>
        <taxon>Symbiodiniaceae</taxon>
        <taxon>Symbiodinium</taxon>
    </lineage>
</organism>
<protein>
    <submittedName>
        <fullName evidence="1">SDN1 protein</fullName>
    </submittedName>
</protein>
<gene>
    <name evidence="1" type="primary">SDN1</name>
    <name evidence="1" type="ORF">SPIL2461_LOCUS20674</name>
</gene>
<dbReference type="EMBL" id="CAJNIZ010045560">
    <property type="protein sequence ID" value="CAE7723850.1"/>
    <property type="molecule type" value="Genomic_DNA"/>
</dbReference>
<name>A0A812X8W9_SYMPI</name>
<evidence type="ECO:0000313" key="1">
    <source>
        <dbReference type="EMBL" id="CAE7723850.1"/>
    </source>
</evidence>
<evidence type="ECO:0000313" key="2">
    <source>
        <dbReference type="Proteomes" id="UP000649617"/>
    </source>
</evidence>
<dbReference type="OrthoDB" id="428814at2759"/>
<proteinExistence type="predicted"/>
<accession>A0A812X8W9</accession>
<sequence length="144" mass="15789">MVQEEAVSRFFQVVDPDMGINLRSGPDVSSQRTAYVLIPGEAFHVCRVVRNGDQEYLCLSDGRGWAFTRSPKTGVEVCARCSDEEVMQAGGTALDQVEAMLRSNTVLCKQLFGSDGEEPAEDALKQMAKRVLLAKEEMPTETVG</sequence>